<protein>
    <submittedName>
        <fullName evidence="3">Uncharacterized protein</fullName>
    </submittedName>
</protein>
<feature type="region of interest" description="Disordered" evidence="1">
    <location>
        <begin position="293"/>
        <end position="313"/>
    </location>
</feature>
<feature type="compositionally biased region" description="Polar residues" evidence="1">
    <location>
        <begin position="327"/>
        <end position="340"/>
    </location>
</feature>
<gene>
    <name evidence="3" type="ORF">ACHAWU_010208</name>
</gene>
<dbReference type="AlphaFoldDB" id="A0ABD3MLB3"/>
<feature type="transmembrane region" description="Helical" evidence="2">
    <location>
        <begin position="554"/>
        <end position="576"/>
    </location>
</feature>
<feature type="transmembrane region" description="Helical" evidence="2">
    <location>
        <begin position="582"/>
        <end position="604"/>
    </location>
</feature>
<feature type="region of interest" description="Disordered" evidence="1">
    <location>
        <begin position="1"/>
        <end position="39"/>
    </location>
</feature>
<evidence type="ECO:0000313" key="3">
    <source>
        <dbReference type="EMBL" id="KAL3761295.1"/>
    </source>
</evidence>
<feature type="transmembrane region" description="Helical" evidence="2">
    <location>
        <begin position="234"/>
        <end position="255"/>
    </location>
</feature>
<feature type="transmembrane region" description="Helical" evidence="2">
    <location>
        <begin position="208"/>
        <end position="227"/>
    </location>
</feature>
<dbReference type="PANTHER" id="PTHR31970">
    <property type="match status" value="1"/>
</dbReference>
<proteinExistence type="predicted"/>
<feature type="transmembrane region" description="Helical" evidence="2">
    <location>
        <begin position="472"/>
        <end position="491"/>
    </location>
</feature>
<feature type="region of interest" description="Disordered" evidence="1">
    <location>
        <begin position="61"/>
        <end position="106"/>
    </location>
</feature>
<feature type="region of interest" description="Disordered" evidence="1">
    <location>
        <begin position="358"/>
        <end position="383"/>
    </location>
</feature>
<comment type="caution">
    <text evidence="3">The sequence shown here is derived from an EMBL/GenBank/DDBJ whole genome shotgun (WGS) entry which is preliminary data.</text>
</comment>
<evidence type="ECO:0000256" key="2">
    <source>
        <dbReference type="SAM" id="Phobius"/>
    </source>
</evidence>
<name>A0ABD3MLB3_9STRA</name>
<feature type="compositionally biased region" description="Low complexity" evidence="1">
    <location>
        <begin position="89"/>
        <end position="98"/>
    </location>
</feature>
<feature type="transmembrane region" description="Helical" evidence="2">
    <location>
        <begin position="411"/>
        <end position="432"/>
    </location>
</feature>
<keyword evidence="2" id="KW-0472">Membrane</keyword>
<dbReference type="Proteomes" id="UP001530293">
    <property type="component" value="Unassembled WGS sequence"/>
</dbReference>
<feature type="transmembrane region" description="Helical" evidence="2">
    <location>
        <begin position="267"/>
        <end position="288"/>
    </location>
</feature>
<dbReference type="PANTHER" id="PTHR31970:SF9">
    <property type="entry name" value="MOLYBDATE TRANSPORTER 2"/>
    <property type="match status" value="1"/>
</dbReference>
<accession>A0ABD3MLB3</accession>
<dbReference type="EMBL" id="JALLBG020000152">
    <property type="protein sequence ID" value="KAL3761295.1"/>
    <property type="molecule type" value="Genomic_DNA"/>
</dbReference>
<dbReference type="InterPro" id="IPR031563">
    <property type="entry name" value="MOT1/MOT2"/>
</dbReference>
<dbReference type="Pfam" id="PF16983">
    <property type="entry name" value="MFS_MOT1"/>
    <property type="match status" value="2"/>
</dbReference>
<reference evidence="3 4" key="1">
    <citation type="submission" date="2024-10" db="EMBL/GenBank/DDBJ databases">
        <title>Updated reference genomes for cyclostephanoid diatoms.</title>
        <authorList>
            <person name="Roberts W.R."/>
            <person name="Alverson A.J."/>
        </authorList>
    </citation>
    <scope>NUCLEOTIDE SEQUENCE [LARGE SCALE GENOMIC DNA]</scope>
    <source>
        <strain evidence="3 4">AJA232-27</strain>
    </source>
</reference>
<organism evidence="3 4">
    <name type="scientific">Discostella pseudostelligera</name>
    <dbReference type="NCBI Taxonomy" id="259834"/>
    <lineage>
        <taxon>Eukaryota</taxon>
        <taxon>Sar</taxon>
        <taxon>Stramenopiles</taxon>
        <taxon>Ochrophyta</taxon>
        <taxon>Bacillariophyta</taxon>
        <taxon>Coscinodiscophyceae</taxon>
        <taxon>Thalassiosirophycidae</taxon>
        <taxon>Stephanodiscales</taxon>
        <taxon>Stephanodiscaceae</taxon>
        <taxon>Discostella</taxon>
    </lineage>
</organism>
<evidence type="ECO:0000256" key="1">
    <source>
        <dbReference type="SAM" id="MobiDB-lite"/>
    </source>
</evidence>
<evidence type="ECO:0000313" key="4">
    <source>
        <dbReference type="Proteomes" id="UP001530293"/>
    </source>
</evidence>
<feature type="region of interest" description="Disordered" evidence="1">
    <location>
        <begin position="327"/>
        <end position="346"/>
    </location>
</feature>
<keyword evidence="2" id="KW-1133">Transmembrane helix</keyword>
<sequence>MNNCMGDSPPSHCSLLTPLLSPPAPPSSSLDVKYETSSTSDKVYNSTHVNLHPSVLVESTSIHKRKSHPTMSSITSTPPLPSSTEDELPSSSSSSTTTHQHHRSNRRIRYNMHDILHSLHRQIVFHRRNLTLSELSGSLGDLGTFIPLTVALARERKITLAPALFWAGMCNLITGCLWDVPMCVQPMKAIAAVALTTDTDNGGSSFDAASVTAAGILSGACVLLLGVTNLMEVVNWLIPLTVVCGLQMGVGLRLASSGITDIQKLTWVGGYDCIVLGIGCAVLSAFWLRDTEHGTKKKKQQREEAEGGGGLGQRAMMLVDDSATSTGTIDLSNEMNSSGTDDSEAEADNGRIEMGTMQYQPESSTTEPSPADSTLSRSSKHPSMSSLSCFKLILKRACCCLNPAPKTPHPVGVYLFLIGCLFAAITLATATADSGYDLPLHFFGAPVVINAVKDITSFNWQQGFLQGTLPQLPLTTLNSVISVCCLAHVLYPEKRHPSLVAKHRTDAVVTRREVCISVGLMNLVLCPLGGMPNCHGAGGLAGQHRFGARHGTSVIMLGSFKIFIAIFFGGSALTLLDALPVAVLGIMLVIAGLELVGTGVSMLFEHVKKEEDEISARIEASGQGDQLAVNSSEILRKNCLVAMVTAGVIVALQKAHYGAISGLVVHTVLGCGRKDFAKIKRTLAR</sequence>
<keyword evidence="4" id="KW-1185">Reference proteome</keyword>
<feature type="compositionally biased region" description="Low complexity" evidence="1">
    <location>
        <begin position="8"/>
        <end position="19"/>
    </location>
</feature>
<keyword evidence="2" id="KW-0812">Transmembrane</keyword>